<keyword evidence="3" id="KW-1185">Reference proteome</keyword>
<dbReference type="RefSeq" id="WP_413261088.1">
    <property type="nucleotide sequence ID" value="NZ_JBHFNR010000005.1"/>
</dbReference>
<dbReference type="PANTHER" id="PTHR43031:SF1">
    <property type="entry name" value="PYRIDINE NUCLEOTIDE-DISULPHIDE OXIDOREDUCTASE"/>
    <property type="match status" value="1"/>
</dbReference>
<reference evidence="2 3" key="1">
    <citation type="submission" date="2024-09" db="EMBL/GenBank/DDBJ databases">
        <title>Floridaenema gen nov. (Aerosakkonemataceae, Aerosakkonematales ord. nov., Cyanobacteria) from benthic tropical and subtropical fresh waters, with the description of four new species.</title>
        <authorList>
            <person name="Moretto J.A."/>
            <person name="Berthold D.E."/>
            <person name="Lefler F.W."/>
            <person name="Huang I.-S."/>
            <person name="Laughinghouse H. IV."/>
        </authorList>
    </citation>
    <scope>NUCLEOTIDE SEQUENCE [LARGE SCALE GENOMIC DNA]</scope>
    <source>
        <strain evidence="2 3">BLCC-F50</strain>
    </source>
</reference>
<proteinExistence type="predicted"/>
<feature type="domain" description="Rhodanese" evidence="1">
    <location>
        <begin position="32"/>
        <end position="115"/>
    </location>
</feature>
<accession>A0ABV4XI80</accession>
<dbReference type="SMART" id="SM00450">
    <property type="entry name" value="RHOD"/>
    <property type="match status" value="1"/>
</dbReference>
<gene>
    <name evidence="2" type="ORF">ACE1CI_00540</name>
</gene>
<sequence length="116" mass="12861">MMAAKDPVNMAGMIAANALRGDAPLVHWQQLNELDGVLLDVREVGEFEAGHVEGAKNIPLSVLRDRMSEIPPNQTIWVYCQVGQRAYYATRALRLNGFDARNLSGGFKTYQAVKKD</sequence>
<evidence type="ECO:0000313" key="3">
    <source>
        <dbReference type="Proteomes" id="UP001576784"/>
    </source>
</evidence>
<dbReference type="InterPro" id="IPR036873">
    <property type="entry name" value="Rhodanese-like_dom_sf"/>
</dbReference>
<comment type="caution">
    <text evidence="2">The sequence shown here is derived from an EMBL/GenBank/DDBJ whole genome shotgun (WGS) entry which is preliminary data.</text>
</comment>
<evidence type="ECO:0000259" key="1">
    <source>
        <dbReference type="PROSITE" id="PS50206"/>
    </source>
</evidence>
<dbReference type="Proteomes" id="UP001576784">
    <property type="component" value="Unassembled WGS sequence"/>
</dbReference>
<dbReference type="PROSITE" id="PS50206">
    <property type="entry name" value="RHODANESE_3"/>
    <property type="match status" value="1"/>
</dbReference>
<dbReference type="InterPro" id="IPR050229">
    <property type="entry name" value="GlpE_sulfurtransferase"/>
</dbReference>
<protein>
    <submittedName>
        <fullName evidence="2">Rhodanese-like domain-containing protein</fullName>
    </submittedName>
</protein>
<organism evidence="2 3">
    <name type="scientific">Floridaenema flaviceps BLCC-F50</name>
    <dbReference type="NCBI Taxonomy" id="3153642"/>
    <lineage>
        <taxon>Bacteria</taxon>
        <taxon>Bacillati</taxon>
        <taxon>Cyanobacteriota</taxon>
        <taxon>Cyanophyceae</taxon>
        <taxon>Oscillatoriophycideae</taxon>
        <taxon>Aerosakkonematales</taxon>
        <taxon>Aerosakkonemataceae</taxon>
        <taxon>Floridanema</taxon>
        <taxon>Floridanema flaviceps</taxon>
    </lineage>
</organism>
<dbReference type="PANTHER" id="PTHR43031">
    <property type="entry name" value="FAD-DEPENDENT OXIDOREDUCTASE"/>
    <property type="match status" value="1"/>
</dbReference>
<dbReference type="InterPro" id="IPR001763">
    <property type="entry name" value="Rhodanese-like_dom"/>
</dbReference>
<name>A0ABV4XI80_9CYAN</name>
<evidence type="ECO:0000313" key="2">
    <source>
        <dbReference type="EMBL" id="MFB2891411.1"/>
    </source>
</evidence>
<dbReference type="Gene3D" id="3.40.250.10">
    <property type="entry name" value="Rhodanese-like domain"/>
    <property type="match status" value="1"/>
</dbReference>
<dbReference type="Pfam" id="PF00581">
    <property type="entry name" value="Rhodanese"/>
    <property type="match status" value="1"/>
</dbReference>
<dbReference type="EMBL" id="JBHFNR010000005">
    <property type="protein sequence ID" value="MFB2891411.1"/>
    <property type="molecule type" value="Genomic_DNA"/>
</dbReference>
<dbReference type="SUPFAM" id="SSF52821">
    <property type="entry name" value="Rhodanese/Cell cycle control phosphatase"/>
    <property type="match status" value="1"/>
</dbReference>